<dbReference type="SUPFAM" id="SSF51905">
    <property type="entry name" value="FAD/NAD(P)-binding domain"/>
    <property type="match status" value="1"/>
</dbReference>
<protein>
    <submittedName>
        <fullName evidence="6">Putative salicylate hydroxylase protein</fullName>
    </submittedName>
</protein>
<dbReference type="Gene3D" id="3.50.50.60">
    <property type="entry name" value="FAD/NAD(P)-binding domain"/>
    <property type="match status" value="1"/>
</dbReference>
<evidence type="ECO:0000313" key="6">
    <source>
        <dbReference type="EMBL" id="EMR71661.1"/>
    </source>
</evidence>
<feature type="region of interest" description="Disordered" evidence="5">
    <location>
        <begin position="354"/>
        <end position="395"/>
    </location>
</feature>
<dbReference type="PANTHER" id="PTHR46720:SF3">
    <property type="entry name" value="FAD-BINDING DOMAIN-CONTAINING PROTEIN-RELATED"/>
    <property type="match status" value="1"/>
</dbReference>
<organism evidence="6 7">
    <name type="scientific">Eutypa lata (strain UCR-EL1)</name>
    <name type="common">Grapevine dieback disease fungus</name>
    <name type="synonym">Eutypa armeniacae</name>
    <dbReference type="NCBI Taxonomy" id="1287681"/>
    <lineage>
        <taxon>Eukaryota</taxon>
        <taxon>Fungi</taxon>
        <taxon>Dikarya</taxon>
        <taxon>Ascomycota</taxon>
        <taxon>Pezizomycotina</taxon>
        <taxon>Sordariomycetes</taxon>
        <taxon>Xylariomycetidae</taxon>
        <taxon>Xylariales</taxon>
        <taxon>Diatrypaceae</taxon>
        <taxon>Eutypa</taxon>
    </lineage>
</organism>
<gene>
    <name evidence="6" type="ORF">UCREL1_1292</name>
</gene>
<evidence type="ECO:0000256" key="3">
    <source>
        <dbReference type="ARBA" id="ARBA00022827"/>
    </source>
</evidence>
<dbReference type="KEGG" id="ela:UCREL1_1292"/>
<sequence length="522" mass="53909">MNDPSPTTIRVAILGGGLAGILLLKGLLKYPHIAAEIYESRPSFRDEGPAIELTDASLAALRTLGPATTTAQDLDQSLSLARAGALLTSTEVLLSSGPHSGQVVMPAAGSGGGPLPPSYQTVVGRQALLSELAASLPPRALHFNSRVTAMRESGTGGTDGPILLVLGDGSQKRYDVVIGADRVLGAVARKHVLLLPPPLGTAGVSSSSSTEEEEEEEEEEKPPRPTGFWGLHVTVSRERAQSFLGSEFLTMVVVGPGGNSDARASAQTRWVGDGTFMQHGLVNGGRDVQLVVYARLGAGDDANGSESPWVKLFTPDEFEEMFAGCRAEVCRGIVKLFQSVYTVHIAGFLEMRPSIEEEDDDRPSSPRDRNTTTTTTLLTPATSTTPPFPSPSSASTATTLAIEEALILSTLLGRAYSHSSSHSSQSSSTSTIPAALRAFEAICRPHALRAARAGFEMSALLAGCAPGVGIDAGRLAGALAAAAGGEGAAGGSCGGDGGGDEYNVQARIAAAVAVMEQLVGRG</sequence>
<dbReference type="GO" id="GO:0044550">
    <property type="term" value="P:secondary metabolite biosynthetic process"/>
    <property type="evidence" value="ECO:0007669"/>
    <property type="project" value="TreeGrafter"/>
</dbReference>
<evidence type="ECO:0000313" key="7">
    <source>
        <dbReference type="Proteomes" id="UP000012174"/>
    </source>
</evidence>
<reference evidence="7" key="1">
    <citation type="journal article" date="2013" name="Genome Announc.">
        <title>Draft genome sequence of the grapevine dieback fungus Eutypa lata UCR-EL1.</title>
        <authorList>
            <person name="Blanco-Ulate B."/>
            <person name="Rolshausen P.E."/>
            <person name="Cantu D."/>
        </authorList>
    </citation>
    <scope>NUCLEOTIDE SEQUENCE [LARGE SCALE GENOMIC DNA]</scope>
    <source>
        <strain evidence="7">UCR-EL1</strain>
    </source>
</reference>
<feature type="region of interest" description="Disordered" evidence="5">
    <location>
        <begin position="199"/>
        <end position="228"/>
    </location>
</feature>
<proteinExistence type="inferred from homology"/>
<dbReference type="PANTHER" id="PTHR46720">
    <property type="entry name" value="HYDROXYLASE, PUTATIVE (AFU_ORTHOLOGUE AFUA_3G01460)-RELATED"/>
    <property type="match status" value="1"/>
</dbReference>
<dbReference type="EMBL" id="KB705605">
    <property type="protein sequence ID" value="EMR71661.1"/>
    <property type="molecule type" value="Genomic_DNA"/>
</dbReference>
<evidence type="ECO:0000256" key="2">
    <source>
        <dbReference type="ARBA" id="ARBA00022630"/>
    </source>
</evidence>
<accession>M7TP42</accession>
<evidence type="ECO:0000256" key="4">
    <source>
        <dbReference type="ARBA" id="ARBA00023002"/>
    </source>
</evidence>
<evidence type="ECO:0000256" key="5">
    <source>
        <dbReference type="SAM" id="MobiDB-lite"/>
    </source>
</evidence>
<feature type="compositionally biased region" description="Acidic residues" evidence="5">
    <location>
        <begin position="210"/>
        <end position="220"/>
    </location>
</feature>
<dbReference type="InterPro" id="IPR051104">
    <property type="entry name" value="FAD_monoxygenase"/>
</dbReference>
<evidence type="ECO:0000256" key="1">
    <source>
        <dbReference type="ARBA" id="ARBA00007992"/>
    </source>
</evidence>
<dbReference type="OMA" id="YCIMAIE"/>
<dbReference type="Proteomes" id="UP000012174">
    <property type="component" value="Unassembled WGS sequence"/>
</dbReference>
<comment type="similarity">
    <text evidence="1">Belongs to the paxM FAD-dependent monooxygenase family.</text>
</comment>
<dbReference type="HOGENOM" id="CLU_521780_0_0_1"/>
<keyword evidence="2" id="KW-0285">Flavoprotein</keyword>
<keyword evidence="7" id="KW-1185">Reference proteome</keyword>
<dbReference type="GO" id="GO:0016491">
    <property type="term" value="F:oxidoreductase activity"/>
    <property type="evidence" value="ECO:0007669"/>
    <property type="project" value="UniProtKB-KW"/>
</dbReference>
<keyword evidence="3" id="KW-0274">FAD</keyword>
<dbReference type="AlphaFoldDB" id="M7TP42"/>
<keyword evidence="4" id="KW-0560">Oxidoreductase</keyword>
<feature type="compositionally biased region" description="Low complexity" evidence="5">
    <location>
        <begin position="371"/>
        <end position="395"/>
    </location>
</feature>
<dbReference type="InterPro" id="IPR036188">
    <property type="entry name" value="FAD/NAD-bd_sf"/>
</dbReference>
<dbReference type="OrthoDB" id="417877at2759"/>
<name>M7TP42_EUTLA</name>